<dbReference type="RefSeq" id="WP_143184838.1">
    <property type="nucleotide sequence ID" value="NZ_FQYR01000005.1"/>
</dbReference>
<feature type="signal peptide" evidence="2">
    <location>
        <begin position="1"/>
        <end position="22"/>
    </location>
</feature>
<proteinExistence type="predicted"/>
<dbReference type="EMBL" id="FQYR01000005">
    <property type="protein sequence ID" value="SHK11424.1"/>
    <property type="molecule type" value="Genomic_DNA"/>
</dbReference>
<evidence type="ECO:0000313" key="3">
    <source>
        <dbReference type="EMBL" id="SHK11424.1"/>
    </source>
</evidence>
<feature type="compositionally biased region" description="Basic and acidic residues" evidence="1">
    <location>
        <begin position="119"/>
        <end position="128"/>
    </location>
</feature>
<protein>
    <submittedName>
        <fullName evidence="3">Uncharacterized protein</fullName>
    </submittedName>
</protein>
<keyword evidence="4" id="KW-1185">Reference proteome</keyword>
<dbReference type="PROSITE" id="PS51257">
    <property type="entry name" value="PROKAR_LIPOPROTEIN"/>
    <property type="match status" value="1"/>
</dbReference>
<sequence>MNTTTRLLIAASVLAGLSSCQSYENMRNPQYDPMTGQVMPDGTKVTPAYAVEDGQTPAPTMAAVPPVVQPTAAMQPQVQVRPTLPSPQPTVQTRPQNTQRKAVMRNAGPFATPDVTRLPSKDDLKETETSTSDGGNASGVTAPKR</sequence>
<gene>
    <name evidence="3" type="ORF">SAMN02745181_3297</name>
</gene>
<reference evidence="3 4" key="1">
    <citation type="submission" date="2016-11" db="EMBL/GenBank/DDBJ databases">
        <authorList>
            <person name="Jaros S."/>
            <person name="Januszkiewicz K."/>
            <person name="Wedrychowicz H."/>
        </authorList>
    </citation>
    <scope>NUCLEOTIDE SEQUENCE [LARGE SCALE GENOMIC DNA]</scope>
    <source>
        <strain evidence="3 4">DSM 18772</strain>
    </source>
</reference>
<feature type="compositionally biased region" description="Polar residues" evidence="1">
    <location>
        <begin position="89"/>
        <end position="100"/>
    </location>
</feature>
<accession>A0A1M6PTW1</accession>
<evidence type="ECO:0000256" key="2">
    <source>
        <dbReference type="SAM" id="SignalP"/>
    </source>
</evidence>
<feature type="compositionally biased region" description="Polar residues" evidence="1">
    <location>
        <begin position="129"/>
        <end position="139"/>
    </location>
</feature>
<name>A0A1M6PTW1_9BACT</name>
<feature type="chain" id="PRO_5013042403" evidence="2">
    <location>
        <begin position="23"/>
        <end position="145"/>
    </location>
</feature>
<evidence type="ECO:0000313" key="4">
    <source>
        <dbReference type="Proteomes" id="UP000184510"/>
    </source>
</evidence>
<organism evidence="3 4">
    <name type="scientific">Rubritalea squalenifaciens DSM 18772</name>
    <dbReference type="NCBI Taxonomy" id="1123071"/>
    <lineage>
        <taxon>Bacteria</taxon>
        <taxon>Pseudomonadati</taxon>
        <taxon>Verrucomicrobiota</taxon>
        <taxon>Verrucomicrobiia</taxon>
        <taxon>Verrucomicrobiales</taxon>
        <taxon>Rubritaleaceae</taxon>
        <taxon>Rubritalea</taxon>
    </lineage>
</organism>
<dbReference type="AlphaFoldDB" id="A0A1M6PTW1"/>
<evidence type="ECO:0000256" key="1">
    <source>
        <dbReference type="SAM" id="MobiDB-lite"/>
    </source>
</evidence>
<dbReference type="InParanoid" id="A0A1M6PTW1"/>
<feature type="region of interest" description="Disordered" evidence="1">
    <location>
        <begin position="78"/>
        <end position="145"/>
    </location>
</feature>
<dbReference type="Proteomes" id="UP000184510">
    <property type="component" value="Unassembled WGS sequence"/>
</dbReference>
<dbReference type="STRING" id="1123071.SAMN02745181_3297"/>
<keyword evidence="2" id="KW-0732">Signal</keyword>